<evidence type="ECO:0000313" key="4">
    <source>
        <dbReference type="Proteomes" id="UP001337681"/>
    </source>
</evidence>
<dbReference type="EMBL" id="JAZDQU010000001">
    <property type="protein sequence ID" value="MEE1883942.1"/>
    <property type="molecule type" value="Genomic_DNA"/>
</dbReference>
<dbReference type="Pfam" id="PF04738">
    <property type="entry name" value="Lant_dehydr_N"/>
    <property type="match status" value="2"/>
</dbReference>
<gene>
    <name evidence="3" type="ORF">VRU49_00790</name>
</gene>
<evidence type="ECO:0000313" key="3">
    <source>
        <dbReference type="EMBL" id="MEE1883942.1"/>
    </source>
</evidence>
<feature type="domain" description="Lantibiotic dehydratase N-terminal" evidence="1">
    <location>
        <begin position="262"/>
        <end position="600"/>
    </location>
</feature>
<comment type="caution">
    <text evidence="3">The sequence shown here is derived from an EMBL/GenBank/DDBJ whole genome shotgun (WGS) entry which is preliminary data.</text>
</comment>
<name>A0ABU7GY07_9SPHI</name>
<proteinExistence type="predicted"/>
<evidence type="ECO:0000259" key="2">
    <source>
        <dbReference type="Pfam" id="PF14028"/>
    </source>
</evidence>
<protein>
    <submittedName>
        <fullName evidence="3">Thiopeptide-type bacteriocin biosynthesis protein</fullName>
    </submittedName>
</protein>
<feature type="domain" description="Thiopeptide-type bacteriocin biosynthesis" evidence="2">
    <location>
        <begin position="674"/>
        <end position="930"/>
    </location>
</feature>
<feature type="domain" description="Lantibiotic dehydratase N-terminal" evidence="1">
    <location>
        <begin position="33"/>
        <end position="224"/>
    </location>
</feature>
<sequence>MKPNLLPNLVFRAPKFSWKYSLKECWSALKSDISISSPSFYNLIKDISEDEIDGLSPKIKFTLWKYFNRSRFRATPFGTFSGFGLLNNNQNSTNEFVKVKLPFKTHSFVNWPCKNEVEINFHEVLGSDPLLFCNSTYYTTQHSIRFIYTNEKVFEIAEVGINQRALNILNATNKPILKSELYNRLNVDSGSLAEMDSLLVDMMELQLIFTENTPNIIGEDYFHRMALTHLGDDTPYVISEIEVENNEVNYPLFKSIPQLIDVLQRNVPMQNMPALDAFKSKFLEKFDQNEVPLMMALDPEMGVGYDELEQSNLNSDFANKLVAKKNSNVSQRKDNIKQKLAAYTQFNKCSNEVILLDDLIDYDAKEFAPIPNSLSIVVQQYGDKLLIENLGGSTANTLYGRFTLASNELLNLSKEIAAAEELANPGILFFDVAYMGEANVDNINRRASIYNHQLSILNYDLSESPLSLNDILISIKDNEVVLKSISLNKRLIPRLASAYNYSRSDLSVFRLLCDLQYQGIHASLLPDPEKLFPDKNYYPRLEYKNLIISLAKWRIKKVDLTHIKEDVIKFFKDNGIPYQFRCGLGDQLLCFNIENVADREAFINYISKQEELLLEEFLLPNKPLLIDYKNNPLIGQYVLTAYHNQPIYNDFKNRYSVIFSQDKVVEQFIPGSEWVYFEIFCHHQRANSILLDPINELLNSKRKLIESWFFIRYSLNGNHLRFRVKLKSISFYNQIISSMYSLINPYVENGLVSDLQIKTYKRELSRYGADLIEEVEKHFEIDSDFVLNQVIQLDDDFLKYKLIINSAKEIIKLALFNRTSETESKSFKNFNDKSIQYIKQYSDAFIEEHHLDSLDFKQLNIAYQKYINYNDEAINYSKSEDFVNSFVDVLNKSLSSGRNIFGDLFHMHVNRSFSDLQRTHELIIYYFLYKDLQKEKATSKN</sequence>
<dbReference type="InterPro" id="IPR006827">
    <property type="entry name" value="Lant_deHydtase_N"/>
</dbReference>
<evidence type="ECO:0000259" key="1">
    <source>
        <dbReference type="Pfam" id="PF04738"/>
    </source>
</evidence>
<dbReference type="InterPro" id="IPR023809">
    <property type="entry name" value="Thiopep_bacteriocin_synth_dom"/>
</dbReference>
<dbReference type="NCBIfam" id="TIGR03891">
    <property type="entry name" value="thiopep_ocin"/>
    <property type="match status" value="1"/>
</dbReference>
<dbReference type="Pfam" id="PF14028">
    <property type="entry name" value="Lant_dehydr_C"/>
    <property type="match status" value="1"/>
</dbReference>
<dbReference type="Proteomes" id="UP001337681">
    <property type="component" value="Unassembled WGS sequence"/>
</dbReference>
<dbReference type="RefSeq" id="WP_330144867.1">
    <property type="nucleotide sequence ID" value="NZ_JAZDQU010000001.1"/>
</dbReference>
<organism evidence="3 4">
    <name type="scientific">Pedobacter flavus</name>
    <dbReference type="NCBI Taxonomy" id="3113906"/>
    <lineage>
        <taxon>Bacteria</taxon>
        <taxon>Pseudomonadati</taxon>
        <taxon>Bacteroidota</taxon>
        <taxon>Sphingobacteriia</taxon>
        <taxon>Sphingobacteriales</taxon>
        <taxon>Sphingobacteriaceae</taxon>
        <taxon>Pedobacter</taxon>
    </lineage>
</organism>
<keyword evidence="4" id="KW-1185">Reference proteome</keyword>
<accession>A0ABU7GY07</accession>
<reference evidence="3 4" key="1">
    <citation type="submission" date="2024-01" db="EMBL/GenBank/DDBJ databases">
        <title>Pedobacter sp. nov., isolated from oil-contaminated soil.</title>
        <authorList>
            <person name="Le N.T.T."/>
        </authorList>
    </citation>
    <scope>NUCLEOTIDE SEQUENCE [LARGE SCALE GENOMIC DNA]</scope>
    <source>
        <strain evidence="3 4">VNH31</strain>
    </source>
</reference>